<dbReference type="GO" id="GO:0005829">
    <property type="term" value="C:cytosol"/>
    <property type="evidence" value="ECO:0007669"/>
    <property type="project" value="TreeGrafter"/>
</dbReference>
<evidence type="ECO:0000313" key="6">
    <source>
        <dbReference type="Proteomes" id="UP000620104"/>
    </source>
</evidence>
<dbReference type="PANTHER" id="PTHR24113">
    <property type="entry name" value="RAN GTPASE-ACTIVATING PROTEIN 1"/>
    <property type="match status" value="1"/>
</dbReference>
<dbReference type="PANTHER" id="PTHR24113:SF12">
    <property type="entry name" value="RAN GTPASE-ACTIVATING PROTEIN 1"/>
    <property type="match status" value="1"/>
</dbReference>
<dbReference type="GO" id="GO:0006913">
    <property type="term" value="P:nucleocytoplasmic transport"/>
    <property type="evidence" value="ECO:0007669"/>
    <property type="project" value="TreeGrafter"/>
</dbReference>
<keyword evidence="1" id="KW-0343">GTPase activation</keyword>
<proteinExistence type="predicted"/>
<dbReference type="AlphaFoldDB" id="A0A8H3TXF1"/>
<feature type="region of interest" description="Disordered" evidence="4">
    <location>
        <begin position="1"/>
        <end position="48"/>
    </location>
</feature>
<accession>A0A8H3TXF1</accession>
<dbReference type="EMBL" id="BLZA01000032">
    <property type="protein sequence ID" value="GHJ88858.1"/>
    <property type="molecule type" value="Genomic_DNA"/>
</dbReference>
<keyword evidence="2" id="KW-0433">Leucine-rich repeat</keyword>
<organism evidence="5 6">
    <name type="scientific">Naganishia liquefaciens</name>
    <dbReference type="NCBI Taxonomy" id="104408"/>
    <lineage>
        <taxon>Eukaryota</taxon>
        <taxon>Fungi</taxon>
        <taxon>Dikarya</taxon>
        <taxon>Basidiomycota</taxon>
        <taxon>Agaricomycotina</taxon>
        <taxon>Tremellomycetes</taxon>
        <taxon>Filobasidiales</taxon>
        <taxon>Filobasidiaceae</taxon>
        <taxon>Naganishia</taxon>
    </lineage>
</organism>
<dbReference type="SUPFAM" id="SSF52047">
    <property type="entry name" value="RNI-like"/>
    <property type="match status" value="1"/>
</dbReference>
<dbReference type="SMART" id="SM00368">
    <property type="entry name" value="LRR_RI"/>
    <property type="match status" value="8"/>
</dbReference>
<feature type="compositionally biased region" description="Basic residues" evidence="4">
    <location>
        <begin position="87"/>
        <end position="98"/>
    </location>
</feature>
<protein>
    <recommendedName>
        <fullName evidence="7">RNI-like protein</fullName>
    </recommendedName>
</protein>
<dbReference type="Gene3D" id="3.80.10.10">
    <property type="entry name" value="Ribonuclease Inhibitor"/>
    <property type="match status" value="4"/>
</dbReference>
<name>A0A8H3TXF1_9TREE</name>
<dbReference type="Pfam" id="PF13516">
    <property type="entry name" value="LRR_6"/>
    <property type="match status" value="3"/>
</dbReference>
<feature type="compositionally biased region" description="Polar residues" evidence="4">
    <location>
        <begin position="233"/>
        <end position="251"/>
    </location>
</feature>
<gene>
    <name evidence="5" type="ORF">NliqN6_5260</name>
</gene>
<dbReference type="GO" id="GO:0048471">
    <property type="term" value="C:perinuclear region of cytoplasm"/>
    <property type="evidence" value="ECO:0007669"/>
    <property type="project" value="TreeGrafter"/>
</dbReference>
<dbReference type="Pfam" id="PF00560">
    <property type="entry name" value="LRR_1"/>
    <property type="match status" value="1"/>
</dbReference>
<feature type="region of interest" description="Disordered" evidence="4">
    <location>
        <begin position="491"/>
        <end position="519"/>
    </location>
</feature>
<comment type="caution">
    <text evidence="5">The sequence shown here is derived from an EMBL/GenBank/DDBJ whole genome shotgun (WGS) entry which is preliminary data.</text>
</comment>
<sequence>MANEQQADAAGSPMDDSAVETQSAMDHPLQAHDSGTLVPPIANSAELESEVEMTTHVADLSLDLNSALEAPPLASNQPPIRIKLLPHRQKKKQPKRGILKAPPPPVKPGFGVKLRDALGSIHPKFLDYTVPIGNGTAAAVMAESIPPSISGPVNNLASNVLEGVGVVGGAAAAVVGSLGGRFGKLVGAAGGNGESNSGGSPASNLPWKFATRIGVASPSSGANTMRTDKELPSTPTKSQDSNFNTLAGSPLQASNESTSITIITDTYKPLKRASFILPAISITYPISSTNPPWSDKVLQDRKQVEESATMMMRSSIGAGFWNGEKLVELYEIACRGREETTRVGIRQALSAIQAAEKAGQRQLLLTSAPPSKTGPRAAFVTVDPPLGKYAAQAFADVLSVEWGLSRLALQDGVLDQDESVKPILHALLVSGTLPQLSLSGNRKLRSPGWRMVAAYVRKAKSLRILDISNNNLDKKSVEYLSSVLVPSVLPTTDAGDESELKDAEDGSLSDQSESEESYGTIPRVSQRILLKSCHLNDVDGPSSLQTLRMDDCNIRAASLDVLAQAVRRSEIRNLSLRQNKISNLGTVSLALMIRDWIDSGPVGNNPFSHDRLAQGQRVDGHDEVEVATEMQTYNAESIPPAISLQSQPLGRLVTLDLKGNDIRGGVNYIAQVLKRNTHLKVLNLSENRIDSAGFATLAEALRLNRCLETLDISHNPCSGMSLDGLLALRHTFPSNTSLRRLFLNATSMTDEGAIALAEALSDAHRLLHVDLTDNDIALAGAMALSGSLRSNTSIRCLDLSIAPNDADLSEVSQSILQSCIRNTEAALSAKGTKVSNGAQDAVWAPIKNSSLVKCAKEAEEYRRMSETAKIIDTPAAIARTEVFTMKPLGVIKAAEESVQYGVELLQRQRQADAPELDSTEKQRCAGALERSRALLERIADIVQETDDPKRLERLLSLNDQLTTQIPEMEQVLVSTSKRLFVTAAKPLVKTPPADPSSVRPLARLNTTPMRRHMKVPSFDAASPNFSITNSDDDDSDAEELVSAGPVSLKMKLPQRPPSLAFGNLGALGFGGNTSGSVNSGNENAQSNAEVWPLADSCASPLERVNKEWMAEEGEIFRKGQKLGVADEDGELGDLEVQGSALKQKILDAEVERTPHQPTGELLFEDTESTSPDVKADRVEL</sequence>
<feature type="region of interest" description="Disordered" evidence="4">
    <location>
        <begin position="1151"/>
        <end position="1180"/>
    </location>
</feature>
<dbReference type="GO" id="GO:0005096">
    <property type="term" value="F:GTPase activator activity"/>
    <property type="evidence" value="ECO:0007669"/>
    <property type="project" value="UniProtKB-KW"/>
</dbReference>
<dbReference type="InterPro" id="IPR027038">
    <property type="entry name" value="RanGap"/>
</dbReference>
<evidence type="ECO:0000256" key="1">
    <source>
        <dbReference type="ARBA" id="ARBA00022468"/>
    </source>
</evidence>
<evidence type="ECO:0000256" key="3">
    <source>
        <dbReference type="ARBA" id="ARBA00022737"/>
    </source>
</evidence>
<feature type="region of interest" description="Disordered" evidence="4">
    <location>
        <begin position="216"/>
        <end position="251"/>
    </location>
</feature>
<evidence type="ECO:0000313" key="5">
    <source>
        <dbReference type="EMBL" id="GHJ88858.1"/>
    </source>
</evidence>
<evidence type="ECO:0000256" key="2">
    <source>
        <dbReference type="ARBA" id="ARBA00022614"/>
    </source>
</evidence>
<keyword evidence="3" id="KW-0677">Repeat</keyword>
<reference evidence="5" key="1">
    <citation type="submission" date="2020-07" db="EMBL/GenBank/DDBJ databases">
        <title>Draft Genome Sequence of a Deep-Sea Yeast, Naganishia (Cryptococcus) liquefaciens strain N6.</title>
        <authorList>
            <person name="Han Y.W."/>
            <person name="Kajitani R."/>
            <person name="Morimoto H."/>
            <person name="Parhat M."/>
            <person name="Tsubouchi H."/>
            <person name="Bakenova O."/>
            <person name="Ogata M."/>
            <person name="Argunhan B."/>
            <person name="Aoki R."/>
            <person name="Kajiwara S."/>
            <person name="Itoh T."/>
            <person name="Iwasaki H."/>
        </authorList>
    </citation>
    <scope>NUCLEOTIDE SEQUENCE</scope>
    <source>
        <strain evidence="5">N6</strain>
    </source>
</reference>
<dbReference type="Proteomes" id="UP000620104">
    <property type="component" value="Unassembled WGS sequence"/>
</dbReference>
<keyword evidence="6" id="KW-1185">Reference proteome</keyword>
<feature type="region of interest" description="Disordered" evidence="4">
    <location>
        <begin position="87"/>
        <end position="106"/>
    </location>
</feature>
<dbReference type="GO" id="GO:0031267">
    <property type="term" value="F:small GTPase binding"/>
    <property type="evidence" value="ECO:0007669"/>
    <property type="project" value="TreeGrafter"/>
</dbReference>
<dbReference type="InterPro" id="IPR001611">
    <property type="entry name" value="Leu-rich_rpt"/>
</dbReference>
<dbReference type="GO" id="GO:0005634">
    <property type="term" value="C:nucleus"/>
    <property type="evidence" value="ECO:0007669"/>
    <property type="project" value="TreeGrafter"/>
</dbReference>
<evidence type="ECO:0000256" key="4">
    <source>
        <dbReference type="SAM" id="MobiDB-lite"/>
    </source>
</evidence>
<dbReference type="InterPro" id="IPR032675">
    <property type="entry name" value="LRR_dom_sf"/>
</dbReference>
<evidence type="ECO:0008006" key="7">
    <source>
        <dbReference type="Google" id="ProtNLM"/>
    </source>
</evidence>
<dbReference type="OrthoDB" id="120976at2759"/>